<evidence type="ECO:0000256" key="5">
    <source>
        <dbReference type="ARBA" id="ARBA00022906"/>
    </source>
</evidence>
<dbReference type="Gene3D" id="3.40.50.1980">
    <property type="entry name" value="Nitrogenase molybdenum iron protein domain"/>
    <property type="match status" value="2"/>
</dbReference>
<proteinExistence type="inferred from homology"/>
<dbReference type="InterPro" id="IPR006127">
    <property type="entry name" value="ZnuA-like"/>
</dbReference>
<keyword evidence="5" id="KW-0862">Zinc</keyword>
<evidence type="ECO:0000256" key="4">
    <source>
        <dbReference type="ARBA" id="ARBA00022729"/>
    </source>
</evidence>
<keyword evidence="5" id="KW-0864">Zinc transport</keyword>
<feature type="signal peptide" evidence="7">
    <location>
        <begin position="1"/>
        <end position="21"/>
    </location>
</feature>
<comment type="caution">
    <text evidence="8">The sequence shown here is derived from an EMBL/GenBank/DDBJ whole genome shotgun (WGS) entry which is preliminary data.</text>
</comment>
<comment type="similarity">
    <text evidence="1">Belongs to the bacterial solute-binding protein 9 family.</text>
</comment>
<dbReference type="InterPro" id="IPR050492">
    <property type="entry name" value="Bact_metal-bind_prot9"/>
</dbReference>
<dbReference type="SUPFAM" id="SSF53807">
    <property type="entry name" value="Helical backbone' metal receptor"/>
    <property type="match status" value="1"/>
</dbReference>
<gene>
    <name evidence="8" type="ORF">BCT23_09165</name>
</gene>
<dbReference type="Proteomes" id="UP000235387">
    <property type="component" value="Unassembled WGS sequence"/>
</dbReference>
<dbReference type="AlphaFoldDB" id="A0A2N7L3M0"/>
<evidence type="ECO:0000313" key="8">
    <source>
        <dbReference type="EMBL" id="PMN87514.1"/>
    </source>
</evidence>
<dbReference type="GO" id="GO:0006829">
    <property type="term" value="P:zinc ion transport"/>
    <property type="evidence" value="ECO:0007669"/>
    <property type="project" value="UniProtKB-KW"/>
</dbReference>
<dbReference type="EMBL" id="MDAL01000071">
    <property type="protein sequence ID" value="PMN87514.1"/>
    <property type="molecule type" value="Genomic_DNA"/>
</dbReference>
<dbReference type="PANTHER" id="PTHR42953">
    <property type="entry name" value="HIGH-AFFINITY ZINC UPTAKE SYSTEM PROTEIN ZNUA-RELATED"/>
    <property type="match status" value="1"/>
</dbReference>
<evidence type="ECO:0000256" key="7">
    <source>
        <dbReference type="SAM" id="SignalP"/>
    </source>
</evidence>
<accession>A0A2N7L3M0</accession>
<dbReference type="Pfam" id="PF01297">
    <property type="entry name" value="ZnuA"/>
    <property type="match status" value="1"/>
</dbReference>
<name>A0A2N7L3M0_9GAMM</name>
<evidence type="ECO:0000256" key="1">
    <source>
        <dbReference type="ARBA" id="ARBA00011028"/>
    </source>
</evidence>
<feature type="chain" id="PRO_5014808439" description="High-affinity zinc uptake system protein ZnuA" evidence="7">
    <location>
        <begin position="22"/>
        <end position="349"/>
    </location>
</feature>
<organism evidence="8 9">
    <name type="scientific">Enterovibrio norvegicus</name>
    <dbReference type="NCBI Taxonomy" id="188144"/>
    <lineage>
        <taxon>Bacteria</taxon>
        <taxon>Pseudomonadati</taxon>
        <taxon>Pseudomonadota</taxon>
        <taxon>Gammaproteobacteria</taxon>
        <taxon>Vibrionales</taxon>
        <taxon>Vibrionaceae</taxon>
        <taxon>Enterovibrio</taxon>
    </lineage>
</organism>
<evidence type="ECO:0000256" key="6">
    <source>
        <dbReference type="SAM" id="MobiDB-lite"/>
    </source>
</evidence>
<sequence length="349" mass="38414">MRHSLFAYAALGLGMSFHVQATPSVAVDIAPLHSLVSQVMEGVGEPDLLIPAESSPHEYTLRPSQAKALSNADVVFWMGEGLTPWLEKALDNVAGSAEKVEMLALEQTHTHEYREGATFEAHSDHGDEHHDDDHHDKHDDEHHDDEKHHEAHKDHDDHEEHDDHDAHKDEGDHHGHDHHGSDPHAWLDPENAKAWVAVIQEKLSAADPDNASTYKRNAAEATASLNALIADTHTKLGKLGDVKFIVFHDAYQYFEKRFNVIAAGAISLGDAEDPSPKRIKEIRETVKALNVNCVFTEPQYNPGLVKNVFEGTSITTIGVMDPLGAAIPVGSAQYNTLINAMVNSISQCK</sequence>
<keyword evidence="3" id="KW-0813">Transport</keyword>
<protein>
    <recommendedName>
        <fullName evidence="2">High-affinity zinc uptake system protein ZnuA</fullName>
    </recommendedName>
</protein>
<evidence type="ECO:0000256" key="3">
    <source>
        <dbReference type="ARBA" id="ARBA00022448"/>
    </source>
</evidence>
<reference evidence="9" key="1">
    <citation type="submission" date="2016-07" db="EMBL/GenBank/DDBJ databases">
        <title>Nontailed viruses are major unrecognized killers of bacteria in the ocean.</title>
        <authorList>
            <person name="Kauffman K."/>
            <person name="Hussain F."/>
            <person name="Yang J."/>
            <person name="Arevalo P."/>
            <person name="Brown J."/>
            <person name="Cutler M."/>
            <person name="Kelly L."/>
            <person name="Polz M.F."/>
        </authorList>
    </citation>
    <scope>NUCLEOTIDE SEQUENCE [LARGE SCALE GENOMIC DNA]</scope>
    <source>
        <strain evidence="9">10N.261.45.A10</strain>
    </source>
</reference>
<feature type="region of interest" description="Disordered" evidence="6">
    <location>
        <begin position="122"/>
        <end position="187"/>
    </location>
</feature>
<dbReference type="RefSeq" id="WP_102392443.1">
    <property type="nucleotide sequence ID" value="NZ_MDAL01000071.1"/>
</dbReference>
<keyword evidence="4 7" id="KW-0732">Signal</keyword>
<evidence type="ECO:0000256" key="2">
    <source>
        <dbReference type="ARBA" id="ARBA00015915"/>
    </source>
</evidence>
<keyword evidence="5" id="KW-0406">Ion transport</keyword>
<dbReference type="PANTHER" id="PTHR42953:SF3">
    <property type="entry name" value="HIGH-AFFINITY ZINC UPTAKE SYSTEM PROTEIN ZNUA"/>
    <property type="match status" value="1"/>
</dbReference>
<dbReference type="GO" id="GO:0046872">
    <property type="term" value="F:metal ion binding"/>
    <property type="evidence" value="ECO:0007669"/>
    <property type="project" value="InterPro"/>
</dbReference>
<evidence type="ECO:0000313" key="9">
    <source>
        <dbReference type="Proteomes" id="UP000235387"/>
    </source>
</evidence>